<dbReference type="InParanoid" id="A0A0D0APA1"/>
<proteinExistence type="predicted"/>
<reference evidence="1 2" key="1">
    <citation type="submission" date="2014-04" db="EMBL/GenBank/DDBJ databases">
        <authorList>
            <consortium name="DOE Joint Genome Institute"/>
            <person name="Kuo A."/>
            <person name="Ruytinx J."/>
            <person name="Rineau F."/>
            <person name="Colpaert J."/>
            <person name="Kohler A."/>
            <person name="Nagy L.G."/>
            <person name="Floudas D."/>
            <person name="Copeland A."/>
            <person name="Barry K.W."/>
            <person name="Cichocki N."/>
            <person name="Veneault-Fourrey C."/>
            <person name="LaButti K."/>
            <person name="Lindquist E.A."/>
            <person name="Lipzen A."/>
            <person name="Lundell T."/>
            <person name="Morin E."/>
            <person name="Murat C."/>
            <person name="Sun H."/>
            <person name="Tunlid A."/>
            <person name="Henrissat B."/>
            <person name="Grigoriev I.V."/>
            <person name="Hibbett D.S."/>
            <person name="Martin F."/>
            <person name="Nordberg H.P."/>
            <person name="Cantor M.N."/>
            <person name="Hua S.X."/>
        </authorList>
    </citation>
    <scope>NUCLEOTIDE SEQUENCE [LARGE SCALE GENOMIC DNA]</scope>
    <source>
        <strain evidence="1 2">UH-Slu-Lm8-n1</strain>
    </source>
</reference>
<keyword evidence="2" id="KW-1185">Reference proteome</keyword>
<dbReference type="AlphaFoldDB" id="A0A0D0APA1"/>
<dbReference type="HOGENOM" id="CLU_2887368_0_0_1"/>
<evidence type="ECO:0000313" key="1">
    <source>
        <dbReference type="EMBL" id="KIK33808.1"/>
    </source>
</evidence>
<evidence type="ECO:0000313" key="2">
    <source>
        <dbReference type="Proteomes" id="UP000054485"/>
    </source>
</evidence>
<gene>
    <name evidence="1" type="ORF">CY34DRAFT_98980</name>
</gene>
<dbReference type="EMBL" id="KN835866">
    <property type="protein sequence ID" value="KIK33808.1"/>
    <property type="molecule type" value="Genomic_DNA"/>
</dbReference>
<accession>A0A0D0APA1</accession>
<protein>
    <submittedName>
        <fullName evidence="1">Uncharacterized protein</fullName>
    </submittedName>
</protein>
<organism evidence="1 2">
    <name type="scientific">Suillus luteus UH-Slu-Lm8-n1</name>
    <dbReference type="NCBI Taxonomy" id="930992"/>
    <lineage>
        <taxon>Eukaryota</taxon>
        <taxon>Fungi</taxon>
        <taxon>Dikarya</taxon>
        <taxon>Basidiomycota</taxon>
        <taxon>Agaricomycotina</taxon>
        <taxon>Agaricomycetes</taxon>
        <taxon>Agaricomycetidae</taxon>
        <taxon>Boletales</taxon>
        <taxon>Suillineae</taxon>
        <taxon>Suillaceae</taxon>
        <taxon>Suillus</taxon>
    </lineage>
</organism>
<reference evidence="2" key="2">
    <citation type="submission" date="2015-01" db="EMBL/GenBank/DDBJ databases">
        <title>Evolutionary Origins and Diversification of the Mycorrhizal Mutualists.</title>
        <authorList>
            <consortium name="DOE Joint Genome Institute"/>
            <consortium name="Mycorrhizal Genomics Consortium"/>
            <person name="Kohler A."/>
            <person name="Kuo A."/>
            <person name="Nagy L.G."/>
            <person name="Floudas D."/>
            <person name="Copeland A."/>
            <person name="Barry K.W."/>
            <person name="Cichocki N."/>
            <person name="Veneault-Fourrey C."/>
            <person name="LaButti K."/>
            <person name="Lindquist E.A."/>
            <person name="Lipzen A."/>
            <person name="Lundell T."/>
            <person name="Morin E."/>
            <person name="Murat C."/>
            <person name="Riley R."/>
            <person name="Ohm R."/>
            <person name="Sun H."/>
            <person name="Tunlid A."/>
            <person name="Henrissat B."/>
            <person name="Grigoriev I.V."/>
            <person name="Hibbett D.S."/>
            <person name="Martin F."/>
        </authorList>
    </citation>
    <scope>NUCLEOTIDE SEQUENCE [LARGE SCALE GENOMIC DNA]</scope>
    <source>
        <strain evidence="2">UH-Slu-Lm8-n1</strain>
    </source>
</reference>
<dbReference type="Proteomes" id="UP000054485">
    <property type="component" value="Unassembled WGS sequence"/>
</dbReference>
<sequence length="63" mass="7151">MVHEDGCCASCGDKSRTVTMVNKQINSNNWWQIPFPSSDVVIIQLQGIFSKLTIINVYYNSQK</sequence>
<name>A0A0D0APA1_9AGAM</name>